<evidence type="ECO:0000313" key="1">
    <source>
        <dbReference type="EMBL" id="WMU95605.1"/>
    </source>
</evidence>
<keyword evidence="2" id="KW-1185">Reference proteome</keyword>
<organism evidence="1 2">
    <name type="scientific">Escherichia phage pEC-M719-6WT.1</name>
    <dbReference type="NCBI Taxonomy" id="3056220"/>
    <lineage>
        <taxon>Viruses</taxon>
        <taxon>Duplodnaviria</taxon>
        <taxon>Heunggongvirae</taxon>
        <taxon>Uroviricota</taxon>
        <taxon>Caudoviricetes</taxon>
        <taxon>Andersonviridae</taxon>
        <taxon>Ounavirinae</taxon>
        <taxon>Mooglevirus</taxon>
        <taxon>Mooglevirus M7196WT1</taxon>
    </lineage>
</organism>
<dbReference type="EMBL" id="OQ845957">
    <property type="protein sequence ID" value="WMU95605.1"/>
    <property type="molecule type" value="Genomic_DNA"/>
</dbReference>
<dbReference type="Proteomes" id="UP001268809">
    <property type="component" value="Segment"/>
</dbReference>
<evidence type="ECO:0000313" key="2">
    <source>
        <dbReference type="Proteomes" id="UP001268809"/>
    </source>
</evidence>
<protein>
    <submittedName>
        <fullName evidence="1">Uncharacterized protein</fullName>
    </submittedName>
</protein>
<name>A0AA51U6L1_9CAUD</name>
<reference evidence="1 2" key="1">
    <citation type="submission" date="2023-04" db="EMBL/GenBank/DDBJ databases">
        <authorList>
            <person name="Wang C."/>
            <person name="Guo Z."/>
            <person name="Wang M."/>
            <person name="Wang X."/>
            <person name="Ji F."/>
            <person name="Zhao J."/>
            <person name="Zeng J."/>
            <person name="Zuo J."/>
        </authorList>
    </citation>
    <scope>NUCLEOTIDE SEQUENCE [LARGE SCALE GENOMIC DNA]</scope>
</reference>
<proteinExistence type="predicted"/>
<sequence>MTTLFYKNFIELNNYLYTIFYKTGKYRLIRYLVNTVLDLVE</sequence>
<accession>A0AA51U6L1</accession>